<dbReference type="PANTHER" id="PTHR21443:SF0">
    <property type="entry name" value="CONSERVED OLIGOMERIC GOLGI COMPLEX SUBUNIT 7"/>
    <property type="match status" value="1"/>
</dbReference>
<keyword evidence="6" id="KW-0333">Golgi apparatus</keyword>
<dbReference type="InParanoid" id="A0A212FLA1"/>
<evidence type="ECO:0000256" key="2">
    <source>
        <dbReference type="ARBA" id="ARBA00005831"/>
    </source>
</evidence>
<evidence type="ECO:0000313" key="11">
    <source>
        <dbReference type="Proteomes" id="UP000007151"/>
    </source>
</evidence>
<evidence type="ECO:0000256" key="5">
    <source>
        <dbReference type="ARBA" id="ARBA00022927"/>
    </source>
</evidence>
<evidence type="ECO:0000256" key="3">
    <source>
        <dbReference type="ARBA" id="ARBA00020984"/>
    </source>
</evidence>
<evidence type="ECO:0000256" key="4">
    <source>
        <dbReference type="ARBA" id="ARBA00022448"/>
    </source>
</evidence>
<dbReference type="EMBL" id="AGBW02007808">
    <property type="protein sequence ID" value="OWR54528.1"/>
    <property type="molecule type" value="Genomic_DNA"/>
</dbReference>
<evidence type="ECO:0000256" key="6">
    <source>
        <dbReference type="ARBA" id="ARBA00023034"/>
    </source>
</evidence>
<comment type="similarity">
    <text evidence="2">Belongs to the COG7 family.</text>
</comment>
<proteinExistence type="inferred from homology"/>
<dbReference type="GO" id="GO:0006886">
    <property type="term" value="P:intracellular protein transport"/>
    <property type="evidence" value="ECO:0007669"/>
    <property type="project" value="InterPro"/>
</dbReference>
<dbReference type="Proteomes" id="UP000007151">
    <property type="component" value="Unassembled WGS sequence"/>
</dbReference>
<reference evidence="10 11" key="1">
    <citation type="journal article" date="2011" name="Cell">
        <title>The monarch butterfly genome yields insights into long-distance migration.</title>
        <authorList>
            <person name="Zhan S."/>
            <person name="Merlin C."/>
            <person name="Boore J.L."/>
            <person name="Reppert S.M."/>
        </authorList>
    </citation>
    <scope>NUCLEOTIDE SEQUENCE [LARGE SCALE GENOMIC DNA]</scope>
    <source>
        <strain evidence="10">F-2</strain>
    </source>
</reference>
<name>A0A212FLA1_DANPL</name>
<gene>
    <name evidence="10" type="ORF">KGM_214972</name>
</gene>
<keyword evidence="9" id="KW-0175">Coiled coil</keyword>
<dbReference type="Pfam" id="PF10191">
    <property type="entry name" value="COG7"/>
    <property type="match status" value="2"/>
</dbReference>
<dbReference type="AlphaFoldDB" id="A0A212FLA1"/>
<feature type="coiled-coil region" evidence="9">
    <location>
        <begin position="75"/>
        <end position="130"/>
    </location>
</feature>
<dbReference type="GO" id="GO:0000139">
    <property type="term" value="C:Golgi membrane"/>
    <property type="evidence" value="ECO:0007669"/>
    <property type="project" value="UniProtKB-SubCell"/>
</dbReference>
<protein>
    <recommendedName>
        <fullName evidence="3">Conserved oligomeric Golgi complex subunit 7</fullName>
    </recommendedName>
    <alternativeName>
        <fullName evidence="8">Component of oligomeric Golgi complex 7</fullName>
    </alternativeName>
</protein>
<accession>A0A212FLA1</accession>
<evidence type="ECO:0000256" key="7">
    <source>
        <dbReference type="ARBA" id="ARBA00023136"/>
    </source>
</evidence>
<keyword evidence="4" id="KW-0813">Transport</keyword>
<dbReference type="FunCoup" id="A0A212FLA1">
    <property type="interactions" value="743"/>
</dbReference>
<dbReference type="PANTHER" id="PTHR21443">
    <property type="entry name" value="CONSERVED OLIGOMERIC GOLGI COMPLEX COMPONENT 7"/>
    <property type="match status" value="1"/>
</dbReference>
<evidence type="ECO:0000256" key="1">
    <source>
        <dbReference type="ARBA" id="ARBA00004395"/>
    </source>
</evidence>
<comment type="caution">
    <text evidence="10">The sequence shown here is derived from an EMBL/GenBank/DDBJ whole genome shotgun (WGS) entry which is preliminary data.</text>
</comment>
<dbReference type="GO" id="GO:0006890">
    <property type="term" value="P:retrograde vesicle-mediated transport, Golgi to endoplasmic reticulum"/>
    <property type="evidence" value="ECO:0007669"/>
    <property type="project" value="TreeGrafter"/>
</dbReference>
<keyword evidence="11" id="KW-1185">Reference proteome</keyword>
<comment type="subcellular location">
    <subcellularLocation>
        <location evidence="1">Golgi apparatus membrane</location>
        <topology evidence="1">Peripheral membrane protein</topology>
    </subcellularLocation>
</comment>
<dbReference type="GO" id="GO:0007030">
    <property type="term" value="P:Golgi organization"/>
    <property type="evidence" value="ECO:0007669"/>
    <property type="project" value="TreeGrafter"/>
</dbReference>
<keyword evidence="5" id="KW-0653">Protein transport</keyword>
<dbReference type="GO" id="GO:0017119">
    <property type="term" value="C:Golgi transport complex"/>
    <property type="evidence" value="ECO:0007669"/>
    <property type="project" value="InterPro"/>
</dbReference>
<dbReference type="InterPro" id="IPR019335">
    <property type="entry name" value="COG7"/>
</dbReference>
<sequence length="698" mass="76798">MVCKYSKDLKTFAEKDFDPKKWINTAWSGAGNQEKEIFVANTVARLQLYMKQLSNSLDETATQIVSSIPRTLQEASSLQLEAALLQEQLKSLEQNVQGVEEQTGHSIKSLQKIDQLKTRLENAASSLREADKWVALAQSLEDTLDSGVPTNKEKLATLAEQVHAMTTSLEALSDSAEYESKRLQLTTLYNRLEAAISPPFMEALTMMDADRSSSYVSLFVSMSRVSSALRCWRRASAAARASRWTRLATHTPRAATHLLMDDAHAQVMEWLVSVVSCEAPLAELVRLHTDLLLSLDPSITKIVTAQFKLCQTPEDGLTYLTDLRADLDHYRDRVRDLLDSHKYNKEVVSEAALRELGVSLYSPLKALLPQYTELQTSLLLASLDDPALHTYLLPARPTGPALFVFGRGHPSPPPPAVPQADLLDYSRGLLTVCERSQDRLSSAYSKGRMIAGPAIYGYFAPAAESYLSSVLSLVSRHSRAVESSFLSCRSSSLSPLAPAALVLERAAALLPPVPPPTSDACAPPNILYDLGRLLSSGSAPSAPSLSAALQRTRDALNALSRNILRSPIDLQLDKIPQLSSWRHNDALSTELPDFALSPQEYITEVGQYLMTLPQHLELHLGDARAPWTILAELCTHTCEVYAQKILTIRNMDELGTKRCLTDIVYLSSVVEDLGSSITPALKNLENSLRAASHTHTQT</sequence>
<organism evidence="10 11">
    <name type="scientific">Danaus plexippus plexippus</name>
    <dbReference type="NCBI Taxonomy" id="278856"/>
    <lineage>
        <taxon>Eukaryota</taxon>
        <taxon>Metazoa</taxon>
        <taxon>Ecdysozoa</taxon>
        <taxon>Arthropoda</taxon>
        <taxon>Hexapoda</taxon>
        <taxon>Insecta</taxon>
        <taxon>Pterygota</taxon>
        <taxon>Neoptera</taxon>
        <taxon>Endopterygota</taxon>
        <taxon>Lepidoptera</taxon>
        <taxon>Glossata</taxon>
        <taxon>Ditrysia</taxon>
        <taxon>Papilionoidea</taxon>
        <taxon>Nymphalidae</taxon>
        <taxon>Danainae</taxon>
        <taxon>Danaini</taxon>
        <taxon>Danaina</taxon>
        <taxon>Danaus</taxon>
        <taxon>Danaus</taxon>
    </lineage>
</organism>
<dbReference type="eggNOG" id="KOG4182">
    <property type="taxonomic scope" value="Eukaryota"/>
</dbReference>
<keyword evidence="7" id="KW-0472">Membrane</keyword>
<evidence type="ECO:0000313" key="10">
    <source>
        <dbReference type="EMBL" id="OWR54528.1"/>
    </source>
</evidence>
<dbReference type="STRING" id="278856.A0A212FLA1"/>
<evidence type="ECO:0000256" key="8">
    <source>
        <dbReference type="ARBA" id="ARBA00031345"/>
    </source>
</evidence>
<dbReference type="KEGG" id="dpl:KGM_214972"/>
<evidence type="ECO:0000256" key="9">
    <source>
        <dbReference type="SAM" id="Coils"/>
    </source>
</evidence>